<dbReference type="InParanoid" id="F0ZUT5"/>
<organism evidence="1 2">
    <name type="scientific">Dictyostelium purpureum</name>
    <name type="common">Slime mold</name>
    <dbReference type="NCBI Taxonomy" id="5786"/>
    <lineage>
        <taxon>Eukaryota</taxon>
        <taxon>Amoebozoa</taxon>
        <taxon>Evosea</taxon>
        <taxon>Eumycetozoa</taxon>
        <taxon>Dictyostelia</taxon>
        <taxon>Dictyosteliales</taxon>
        <taxon>Dictyosteliaceae</taxon>
        <taxon>Dictyostelium</taxon>
    </lineage>
</organism>
<dbReference type="OMA" id="ETWAINI"/>
<dbReference type="AlphaFoldDB" id="F0ZUT5"/>
<keyword evidence="2" id="KW-1185">Reference proteome</keyword>
<dbReference type="PANTHER" id="PTHR31230:SF1">
    <property type="entry name" value="MYELOID-DERIVED GROWTH FACTOR"/>
    <property type="match status" value="1"/>
</dbReference>
<dbReference type="Pfam" id="PF10572">
    <property type="entry name" value="UPF0556"/>
    <property type="match status" value="1"/>
</dbReference>
<evidence type="ECO:0000313" key="1">
    <source>
        <dbReference type="EMBL" id="EGC32296.1"/>
    </source>
</evidence>
<evidence type="ECO:0000313" key="2">
    <source>
        <dbReference type="Proteomes" id="UP000001064"/>
    </source>
</evidence>
<accession>F0ZUT5</accession>
<dbReference type="FunCoup" id="F0ZUT5">
    <property type="interactions" value="3"/>
</dbReference>
<protein>
    <submittedName>
        <fullName evidence="1">Uncharacterized protein</fullName>
    </submittedName>
</protein>
<feature type="non-terminal residue" evidence="1">
    <location>
        <position position="1"/>
    </location>
</feature>
<gene>
    <name evidence="1" type="ORF">DICPUDRAFT_22581</name>
</gene>
<proteinExistence type="predicted"/>
<dbReference type="RefSeq" id="XP_003291174.1">
    <property type="nucleotide sequence ID" value="XM_003291126.1"/>
</dbReference>
<name>F0ZUT5_DICPU</name>
<feature type="non-terminal residue" evidence="1">
    <location>
        <position position="127"/>
    </location>
</feature>
<reference evidence="2" key="1">
    <citation type="journal article" date="2011" name="Genome Biol.">
        <title>Comparative genomics of the social amoebae Dictyostelium discoideum and Dictyostelium purpureum.</title>
        <authorList>
            <consortium name="US DOE Joint Genome Institute (JGI-PGF)"/>
            <person name="Sucgang R."/>
            <person name="Kuo A."/>
            <person name="Tian X."/>
            <person name="Salerno W."/>
            <person name="Parikh A."/>
            <person name="Feasley C.L."/>
            <person name="Dalin E."/>
            <person name="Tu H."/>
            <person name="Huang E."/>
            <person name="Barry K."/>
            <person name="Lindquist E."/>
            <person name="Shapiro H."/>
            <person name="Bruce D."/>
            <person name="Schmutz J."/>
            <person name="Salamov A."/>
            <person name="Fey P."/>
            <person name="Gaudet P."/>
            <person name="Anjard C."/>
            <person name="Babu M.M."/>
            <person name="Basu S."/>
            <person name="Bushmanova Y."/>
            <person name="van der Wel H."/>
            <person name="Katoh-Kurasawa M."/>
            <person name="Dinh C."/>
            <person name="Coutinho P.M."/>
            <person name="Saito T."/>
            <person name="Elias M."/>
            <person name="Schaap P."/>
            <person name="Kay R.R."/>
            <person name="Henrissat B."/>
            <person name="Eichinger L."/>
            <person name="Rivero F."/>
            <person name="Putnam N.H."/>
            <person name="West C.M."/>
            <person name="Loomis W.F."/>
            <person name="Chisholm R.L."/>
            <person name="Shaulsky G."/>
            <person name="Strassmann J.E."/>
            <person name="Queller D.C."/>
            <person name="Kuspa A."/>
            <person name="Grigoriev I.V."/>
        </authorList>
    </citation>
    <scope>NUCLEOTIDE SEQUENCE [LARGE SCALE GENOMIC DNA]</scope>
    <source>
        <strain evidence="2">QSDP1</strain>
    </source>
</reference>
<dbReference type="GO" id="GO:0005615">
    <property type="term" value="C:extracellular space"/>
    <property type="evidence" value="ECO:0000318"/>
    <property type="project" value="GO_Central"/>
</dbReference>
<dbReference type="VEuPathDB" id="AmoebaDB:DICPUDRAFT_22581"/>
<dbReference type="eggNOG" id="ENOG502SDM8">
    <property type="taxonomic scope" value="Eukaryota"/>
</dbReference>
<sequence length="127" mass="14185">SEEVSKDFDAKPQGNLETVDMSLGDYKCEFSYVSTGGSNEQWVIHINDNSDHVVCIIGRPNPPKSYLLFHDFTATLTNTKTGKLSSPLNVEVYDNEGTTLMNDQFKVIENKVVPDKNFGKNIVLVQL</sequence>
<dbReference type="PANTHER" id="PTHR31230">
    <property type="entry name" value="MYELOID-DERIVED GROWTH FACTOR MYDGF"/>
    <property type="match status" value="1"/>
</dbReference>
<dbReference type="InterPro" id="IPR018887">
    <property type="entry name" value="MYDGF"/>
</dbReference>
<dbReference type="STRING" id="5786.F0ZUT5"/>
<dbReference type="GeneID" id="10507363"/>
<dbReference type="OrthoDB" id="10061830at2759"/>
<dbReference type="KEGG" id="dpp:DICPUDRAFT_22581"/>
<dbReference type="EMBL" id="GL871200">
    <property type="protein sequence ID" value="EGC32296.1"/>
    <property type="molecule type" value="Genomic_DNA"/>
</dbReference>
<dbReference type="Proteomes" id="UP000001064">
    <property type="component" value="Unassembled WGS sequence"/>
</dbReference>